<gene>
    <name evidence="5" type="ORF">IAB81_03985</name>
</gene>
<evidence type="ECO:0000259" key="4">
    <source>
        <dbReference type="SMART" id="SM00470"/>
    </source>
</evidence>
<dbReference type="FunFam" id="1.10.10.2830:FF:000001">
    <property type="entry name" value="Chromosome partitioning protein ParB"/>
    <property type="match status" value="1"/>
</dbReference>
<reference evidence="5" key="2">
    <citation type="journal article" date="2021" name="PeerJ">
        <title>Extensive microbial diversity within the chicken gut microbiome revealed by metagenomics and culture.</title>
        <authorList>
            <person name="Gilroy R."/>
            <person name="Ravi A."/>
            <person name="Getino M."/>
            <person name="Pursley I."/>
            <person name="Horton D.L."/>
            <person name="Alikhan N.F."/>
            <person name="Baker D."/>
            <person name="Gharbi K."/>
            <person name="Hall N."/>
            <person name="Watson M."/>
            <person name="Adriaenssens E.M."/>
            <person name="Foster-Nyarko E."/>
            <person name="Jarju S."/>
            <person name="Secka A."/>
            <person name="Antonio M."/>
            <person name="Oren A."/>
            <person name="Chaudhuri R.R."/>
            <person name="La Ragione R."/>
            <person name="Hildebrand F."/>
            <person name="Pallen M.J."/>
        </authorList>
    </citation>
    <scope>NUCLEOTIDE SEQUENCE</scope>
    <source>
        <strain evidence="5">B1-8020</strain>
    </source>
</reference>
<dbReference type="InterPro" id="IPR050336">
    <property type="entry name" value="Chromosome_partition/occlusion"/>
</dbReference>
<dbReference type="Gene3D" id="3.90.1530.30">
    <property type="match status" value="1"/>
</dbReference>
<evidence type="ECO:0000313" key="6">
    <source>
        <dbReference type="Proteomes" id="UP000823604"/>
    </source>
</evidence>
<dbReference type="GO" id="GO:0003677">
    <property type="term" value="F:DNA binding"/>
    <property type="evidence" value="ECO:0007669"/>
    <property type="project" value="UniProtKB-KW"/>
</dbReference>
<dbReference type="AlphaFoldDB" id="A0A9D9IJ70"/>
<dbReference type="SUPFAM" id="SSF110849">
    <property type="entry name" value="ParB/Sulfiredoxin"/>
    <property type="match status" value="1"/>
</dbReference>
<keyword evidence="3" id="KW-0238">DNA-binding</keyword>
<reference evidence="5" key="1">
    <citation type="submission" date="2020-10" db="EMBL/GenBank/DDBJ databases">
        <authorList>
            <person name="Gilroy R."/>
        </authorList>
    </citation>
    <scope>NUCLEOTIDE SEQUENCE</scope>
    <source>
        <strain evidence="5">B1-8020</strain>
    </source>
</reference>
<dbReference type="InterPro" id="IPR004437">
    <property type="entry name" value="ParB/RepB/Spo0J"/>
</dbReference>
<protein>
    <submittedName>
        <fullName evidence="5">ParB/RepB/Spo0J family partition protein</fullName>
    </submittedName>
</protein>
<evidence type="ECO:0000256" key="2">
    <source>
        <dbReference type="ARBA" id="ARBA00022829"/>
    </source>
</evidence>
<dbReference type="InterPro" id="IPR003115">
    <property type="entry name" value="ParB_N"/>
</dbReference>
<evidence type="ECO:0000256" key="1">
    <source>
        <dbReference type="ARBA" id="ARBA00006295"/>
    </source>
</evidence>
<dbReference type="PANTHER" id="PTHR33375">
    <property type="entry name" value="CHROMOSOME-PARTITIONING PROTEIN PARB-RELATED"/>
    <property type="match status" value="1"/>
</dbReference>
<dbReference type="InterPro" id="IPR036086">
    <property type="entry name" value="ParB/Sulfiredoxin_sf"/>
</dbReference>
<evidence type="ECO:0000256" key="3">
    <source>
        <dbReference type="ARBA" id="ARBA00023125"/>
    </source>
</evidence>
<dbReference type="Pfam" id="PF17762">
    <property type="entry name" value="HTH_ParB"/>
    <property type="match status" value="1"/>
</dbReference>
<dbReference type="Proteomes" id="UP000823604">
    <property type="component" value="Unassembled WGS sequence"/>
</dbReference>
<keyword evidence="2" id="KW-0159">Chromosome partition</keyword>
<dbReference type="GO" id="GO:0007059">
    <property type="term" value="P:chromosome segregation"/>
    <property type="evidence" value="ECO:0007669"/>
    <property type="project" value="UniProtKB-KW"/>
</dbReference>
<dbReference type="PANTHER" id="PTHR33375:SF1">
    <property type="entry name" value="CHROMOSOME-PARTITIONING PROTEIN PARB-RELATED"/>
    <property type="match status" value="1"/>
</dbReference>
<sequence>MAKKPALGKGLGALLGNEFDNIGREVRYVSETPHHIPDKSTEDNAPEKNAAATAAAGAAISEIPISQIEPNPFQPRKEFDEEALSELAESIKALGLIQPITVRRITPSKYQIISGERRYRACRMAGIESVPAYIRETDDVGMLEMAIVENLQRENLDPIEIAMSFRRLIEECRLTQEEMAVRVGKKRASVTNYLRLLKLTASAQHALKIGKISVGHAKVLLGIEDENLQDRLCEETIASDLSVRQLEQKVRKMQREASIVKKESPELPEPYMRVLDRIGKFFDNRISLKRNDNGKGMMTIHFESDKEVERFLKALEDKDI</sequence>
<dbReference type="GO" id="GO:0045881">
    <property type="term" value="P:positive regulation of sporulation resulting in formation of a cellular spore"/>
    <property type="evidence" value="ECO:0007669"/>
    <property type="project" value="TreeGrafter"/>
</dbReference>
<name>A0A9D9IJ70_9BACT</name>
<dbReference type="Gene3D" id="1.10.10.2830">
    <property type="match status" value="1"/>
</dbReference>
<dbReference type="NCBIfam" id="TIGR00180">
    <property type="entry name" value="parB_part"/>
    <property type="match status" value="1"/>
</dbReference>
<dbReference type="FunFam" id="3.90.1530.30:FF:000001">
    <property type="entry name" value="Chromosome partitioning protein ParB"/>
    <property type="match status" value="1"/>
</dbReference>
<proteinExistence type="inferred from homology"/>
<comment type="similarity">
    <text evidence="1">Belongs to the ParB family.</text>
</comment>
<dbReference type="CDD" id="cd16393">
    <property type="entry name" value="SPO0J_N"/>
    <property type="match status" value="1"/>
</dbReference>
<accession>A0A9D9IJ70</accession>
<comment type="caution">
    <text evidence="5">The sequence shown here is derived from an EMBL/GenBank/DDBJ whole genome shotgun (WGS) entry which is preliminary data.</text>
</comment>
<dbReference type="Pfam" id="PF02195">
    <property type="entry name" value="ParB_N"/>
    <property type="match status" value="1"/>
</dbReference>
<dbReference type="InterPro" id="IPR041468">
    <property type="entry name" value="HTH_ParB/Spo0J"/>
</dbReference>
<dbReference type="GO" id="GO:0005694">
    <property type="term" value="C:chromosome"/>
    <property type="evidence" value="ECO:0007669"/>
    <property type="project" value="TreeGrafter"/>
</dbReference>
<organism evidence="5 6">
    <name type="scientific">Candidatus Merdivivens pullicola</name>
    <dbReference type="NCBI Taxonomy" id="2840872"/>
    <lineage>
        <taxon>Bacteria</taxon>
        <taxon>Pseudomonadati</taxon>
        <taxon>Bacteroidota</taxon>
        <taxon>Bacteroidia</taxon>
        <taxon>Bacteroidales</taxon>
        <taxon>Muribaculaceae</taxon>
        <taxon>Muribaculaceae incertae sedis</taxon>
        <taxon>Candidatus Merdivivens</taxon>
    </lineage>
</organism>
<evidence type="ECO:0000313" key="5">
    <source>
        <dbReference type="EMBL" id="MBO8472768.1"/>
    </source>
</evidence>
<feature type="domain" description="ParB-like N-terminal" evidence="4">
    <location>
        <begin position="61"/>
        <end position="151"/>
    </location>
</feature>
<dbReference type="SMART" id="SM00470">
    <property type="entry name" value="ParB"/>
    <property type="match status" value="1"/>
</dbReference>
<dbReference type="EMBL" id="JADIMA010000036">
    <property type="protein sequence ID" value="MBO8472768.1"/>
    <property type="molecule type" value="Genomic_DNA"/>
</dbReference>